<dbReference type="SUPFAM" id="SSF52058">
    <property type="entry name" value="L domain-like"/>
    <property type="match status" value="1"/>
</dbReference>
<dbReference type="SUPFAM" id="SSF74924">
    <property type="entry name" value="Cap-Gly domain"/>
    <property type="match status" value="1"/>
</dbReference>
<proteinExistence type="predicted"/>
<evidence type="ECO:0000313" key="3">
    <source>
        <dbReference type="EMBL" id="POR31999.1"/>
    </source>
</evidence>
<dbReference type="GO" id="GO:0044594">
    <property type="term" value="F:17-beta-hydroxysteroid dehydrogenase (NAD+) activity"/>
    <property type="evidence" value="ECO:0007669"/>
    <property type="project" value="TreeGrafter"/>
</dbReference>
<dbReference type="GO" id="GO:0003857">
    <property type="term" value="F:(3S)-3-hydroxyacyl-CoA dehydrogenase (NAD+) activity"/>
    <property type="evidence" value="ECO:0007669"/>
    <property type="project" value="TreeGrafter"/>
</dbReference>
<comment type="caution">
    <text evidence="3">The sequence shown here is derived from an EMBL/GenBank/DDBJ whole genome shotgun (WGS) entry which is preliminary data.</text>
</comment>
<dbReference type="SMART" id="SM01052">
    <property type="entry name" value="CAP_GLY"/>
    <property type="match status" value="1"/>
</dbReference>
<protein>
    <submittedName>
        <fullName evidence="3">Tubulin-specific chaperone E</fullName>
    </submittedName>
</protein>
<name>A0A2S4KP96_9HYPO</name>
<sequence length="893" mass="98119">MSGPGVGFEYPPQEVSWLKRDVLLFANSIGCKSDELHFLYELHPNFSAFPTYPLVLPFKGNTSEVVDFYSAQKAVKIPGVPDFDYRRVVDGQRKIEFLKKLPTTSAGKTFQARTKVLGVYDKGRPGTVLETQTDLVDAGTGDVYARVTSSSFFVAQGNWHGPKGPATQNFPPPKGNAPDAVLEHQTTTEAALLYRLNGDYNPLHATPEPGQKMGFKGAITHGLYQWNNTCHAILRRFGDGDPANIKEYQARFASPVMPGDKLVTSVWRTGEKSGEWEEVRFVTQVEGGKVCLSNGRALIKHVGEVKNKLPTYENTPKMAQSPYIGQRVSYNGALCTVRYIGEVAGTTRSWLGVEWDDANRGKHDGTLKGVRYFTCLSRSLTSASFVRPSRPADNPQSFIAALNEKYASEAPQAENGAPIVISGKVAEEMGFDKVRRVLAQLKDLKIVILDGLRVASATEDGEGRVADTCPSIVHLDLSRTLLERLGPVVDVCSELKALTRLSLNGNRFQGIMSDESRDRAEAAFRGVIELALGETLLNWEELSHVAALCTSLTTLAVGTNQLSSLPTVDYRNLASTLTSINLEYNDFHAMSDLASLTALKALRNLHLKGNNITGMAAPDATAPVFPPSLQYLDVSYNDIQEWSFVDALSTHFPGLTGLRLAHNPVYDKQGGETKAPSSEESHMFTIGRVASLKSVNFTQIKPADRTNAEMFYLSRIAKQLATVPESAEHTILALHPRYSELCDIYGEPDVIRRNEVNPSYLEARLVSVGFRHEGKGQKTSRIPKSFDIYAVKGIAGKLFGLSPLRLRLIWETGEWDPVAGYDEQDGESSDEDDSVLVEAGQQGGDDDQPEGEDKYAKDKSGRWVKREVELTDGPKQLGYCVDGLDVTVRVEVA</sequence>
<reference evidence="3 4" key="1">
    <citation type="submission" date="2018-01" db="EMBL/GenBank/DDBJ databases">
        <title>Harnessing the power of phylogenomics to disentangle the directionality and signatures of interkingdom host jumping in the parasitic fungal genus Tolypocladium.</title>
        <authorList>
            <person name="Quandt C.A."/>
            <person name="Patterson W."/>
            <person name="Spatafora J.W."/>
        </authorList>
    </citation>
    <scope>NUCLEOTIDE SEQUENCE [LARGE SCALE GENOMIC DNA]</scope>
    <source>
        <strain evidence="3 4">NRBC 100945</strain>
    </source>
</reference>
<evidence type="ECO:0000259" key="2">
    <source>
        <dbReference type="PROSITE" id="PS50245"/>
    </source>
</evidence>
<feature type="region of interest" description="Disordered" evidence="1">
    <location>
        <begin position="819"/>
        <end position="860"/>
    </location>
</feature>
<dbReference type="InterPro" id="IPR036859">
    <property type="entry name" value="CAP-Gly_dom_sf"/>
</dbReference>
<dbReference type="InterPro" id="IPR054357">
    <property type="entry name" value="MFE-2_N"/>
</dbReference>
<dbReference type="GO" id="GO:0006635">
    <property type="term" value="P:fatty acid beta-oxidation"/>
    <property type="evidence" value="ECO:0007669"/>
    <property type="project" value="TreeGrafter"/>
</dbReference>
<dbReference type="PROSITE" id="PS51450">
    <property type="entry name" value="LRR"/>
    <property type="match status" value="1"/>
</dbReference>
<dbReference type="InterPro" id="IPR001611">
    <property type="entry name" value="Leu-rich_rpt"/>
</dbReference>
<feature type="compositionally biased region" description="Basic and acidic residues" evidence="1">
    <location>
        <begin position="851"/>
        <end position="860"/>
    </location>
</feature>
<dbReference type="InterPro" id="IPR002539">
    <property type="entry name" value="MaoC-like_dom"/>
</dbReference>
<dbReference type="PANTHER" id="PTHR13078">
    <property type="entry name" value="PEROXISOMAL MULTIFUNCTIONAL ENZYME TYPE 2-RELATED"/>
    <property type="match status" value="1"/>
</dbReference>
<dbReference type="SUPFAM" id="SSF54637">
    <property type="entry name" value="Thioesterase/thiol ester dehydrase-isomerase"/>
    <property type="match status" value="2"/>
</dbReference>
<evidence type="ECO:0000313" key="4">
    <source>
        <dbReference type="Proteomes" id="UP000237481"/>
    </source>
</evidence>
<organism evidence="3 4">
    <name type="scientific">Tolypocladium paradoxum</name>
    <dbReference type="NCBI Taxonomy" id="94208"/>
    <lineage>
        <taxon>Eukaryota</taxon>
        <taxon>Fungi</taxon>
        <taxon>Dikarya</taxon>
        <taxon>Ascomycota</taxon>
        <taxon>Pezizomycotina</taxon>
        <taxon>Sordariomycetes</taxon>
        <taxon>Hypocreomycetidae</taxon>
        <taxon>Hypocreales</taxon>
        <taxon>Ophiocordycipitaceae</taxon>
        <taxon>Tolypocladium</taxon>
    </lineage>
</organism>
<dbReference type="Pfam" id="PF01302">
    <property type="entry name" value="CAP_GLY"/>
    <property type="match status" value="1"/>
</dbReference>
<dbReference type="STRING" id="94208.A0A2S4KP96"/>
<dbReference type="GO" id="GO:0005777">
    <property type="term" value="C:peroxisome"/>
    <property type="evidence" value="ECO:0007669"/>
    <property type="project" value="TreeGrafter"/>
</dbReference>
<dbReference type="Pfam" id="PF01575">
    <property type="entry name" value="MaoC_dehydratas"/>
    <property type="match status" value="1"/>
</dbReference>
<feature type="domain" description="CAP-Gly" evidence="2">
    <location>
        <begin position="341"/>
        <end position="387"/>
    </location>
</feature>
<dbReference type="PROSITE" id="PS00845">
    <property type="entry name" value="CAP_GLY_1"/>
    <property type="match status" value="1"/>
</dbReference>
<dbReference type="Gene3D" id="3.10.129.10">
    <property type="entry name" value="Hotdog Thioesterase"/>
    <property type="match status" value="2"/>
</dbReference>
<feature type="compositionally biased region" description="Acidic residues" evidence="1">
    <location>
        <begin position="822"/>
        <end position="835"/>
    </location>
</feature>
<dbReference type="AlphaFoldDB" id="A0A2S4KP96"/>
<dbReference type="OrthoDB" id="5273213at2759"/>
<dbReference type="InterPro" id="IPR032675">
    <property type="entry name" value="LRR_dom_sf"/>
</dbReference>
<evidence type="ECO:0000256" key="1">
    <source>
        <dbReference type="SAM" id="MobiDB-lite"/>
    </source>
</evidence>
<dbReference type="Pfam" id="PF22622">
    <property type="entry name" value="MFE-2_hydrat-2_N"/>
    <property type="match status" value="1"/>
</dbReference>
<dbReference type="EMBL" id="PKSG01000929">
    <property type="protein sequence ID" value="POR31999.1"/>
    <property type="molecule type" value="Genomic_DNA"/>
</dbReference>
<dbReference type="InterPro" id="IPR000938">
    <property type="entry name" value="CAP-Gly_domain"/>
</dbReference>
<dbReference type="Gene3D" id="3.80.10.10">
    <property type="entry name" value="Ribonuclease Inhibitor"/>
    <property type="match status" value="2"/>
</dbReference>
<dbReference type="PANTHER" id="PTHR13078:SF57">
    <property type="entry name" value="DEHYDRATASE, PUTATIVE (AFU_ORTHOLOGUE AFUA_5G00640)-RELATED"/>
    <property type="match status" value="1"/>
</dbReference>
<dbReference type="InterPro" id="IPR029069">
    <property type="entry name" value="HotDog_dom_sf"/>
</dbReference>
<dbReference type="Proteomes" id="UP000237481">
    <property type="component" value="Unassembled WGS sequence"/>
</dbReference>
<dbReference type="PROSITE" id="PS50245">
    <property type="entry name" value="CAP_GLY_2"/>
    <property type="match status" value="1"/>
</dbReference>
<keyword evidence="4" id="KW-1185">Reference proteome</keyword>
<dbReference type="GO" id="GO:0004300">
    <property type="term" value="F:enoyl-CoA hydratase activity"/>
    <property type="evidence" value="ECO:0007669"/>
    <property type="project" value="TreeGrafter"/>
</dbReference>
<dbReference type="CDD" id="cd03448">
    <property type="entry name" value="HDE_HSD"/>
    <property type="match status" value="1"/>
</dbReference>
<gene>
    <name evidence="3" type="ORF">TPAR_07814</name>
</gene>
<accession>A0A2S4KP96</accession>
<dbReference type="Gene3D" id="2.30.30.190">
    <property type="entry name" value="CAP Gly-rich-like domain"/>
    <property type="match status" value="1"/>
</dbReference>